<comment type="caution">
    <text evidence="14">The sequence shown here is derived from an EMBL/GenBank/DDBJ whole genome shotgun (WGS) entry which is preliminary data.</text>
</comment>
<dbReference type="Proteomes" id="UP000769156">
    <property type="component" value="Unassembled WGS sequence"/>
</dbReference>
<dbReference type="InterPro" id="IPR048631">
    <property type="entry name" value="SecD_1st"/>
</dbReference>
<dbReference type="HAMAP" id="MF_01463_B">
    <property type="entry name" value="SecD_B"/>
    <property type="match status" value="1"/>
</dbReference>
<feature type="transmembrane region" description="Helical" evidence="9">
    <location>
        <begin position="273"/>
        <end position="292"/>
    </location>
</feature>
<evidence type="ECO:0000256" key="9">
    <source>
        <dbReference type="HAMAP-Rule" id="MF_01463"/>
    </source>
</evidence>
<dbReference type="NCBIfam" id="TIGR01129">
    <property type="entry name" value="secD"/>
    <property type="match status" value="1"/>
</dbReference>
<gene>
    <name evidence="9 14" type="primary">secD</name>
    <name evidence="10" type="synonym">secF</name>
    <name evidence="14" type="ORF">K8V82_08960</name>
</gene>
<comment type="similarity">
    <text evidence="9">Belongs to the SecD/SecF family. SecD subfamily.</text>
</comment>
<dbReference type="SUPFAM" id="SSF82866">
    <property type="entry name" value="Multidrug efflux transporter AcrB transmembrane domain"/>
    <property type="match status" value="2"/>
</dbReference>
<evidence type="ECO:0000259" key="11">
    <source>
        <dbReference type="Pfam" id="PF02355"/>
    </source>
</evidence>
<feature type="transmembrane region" description="Helical" evidence="9">
    <location>
        <begin position="298"/>
        <end position="319"/>
    </location>
</feature>
<dbReference type="InterPro" id="IPR055344">
    <property type="entry name" value="SecD_SecF_C_bact"/>
</dbReference>
<feature type="domain" description="Protein translocase subunit SecDF P1" evidence="12">
    <location>
        <begin position="66"/>
        <end position="122"/>
    </location>
</feature>
<evidence type="ECO:0000256" key="1">
    <source>
        <dbReference type="ARBA" id="ARBA00004651"/>
    </source>
</evidence>
<dbReference type="GO" id="GO:0065002">
    <property type="term" value="P:intracellular protein transmembrane transport"/>
    <property type="evidence" value="ECO:0007669"/>
    <property type="project" value="UniProtKB-UniRule"/>
</dbReference>
<feature type="domain" description="Protein export membrane protein SecD/SecF C-terminal" evidence="11">
    <location>
        <begin position="226"/>
        <end position="395"/>
    </location>
</feature>
<dbReference type="InterPro" id="IPR022645">
    <property type="entry name" value="SecD/SecF_bac"/>
</dbReference>
<proteinExistence type="inferred from homology"/>
<dbReference type="PANTHER" id="PTHR30081">
    <property type="entry name" value="PROTEIN-EXPORT MEMBRANE PROTEIN SEC"/>
    <property type="match status" value="1"/>
</dbReference>
<dbReference type="Pfam" id="PF07549">
    <property type="entry name" value="Sec_GG"/>
    <property type="match status" value="1"/>
</dbReference>
<dbReference type="NCBIfam" id="TIGR00916">
    <property type="entry name" value="2A0604s01"/>
    <property type="match status" value="2"/>
</dbReference>
<evidence type="ECO:0000313" key="14">
    <source>
        <dbReference type="EMBL" id="HJF94903.1"/>
    </source>
</evidence>
<organism evidence="14 15">
    <name type="scientific">Lachnoclostridium phocaeense</name>
    <dbReference type="NCBI Taxonomy" id="1871021"/>
    <lineage>
        <taxon>Bacteria</taxon>
        <taxon>Bacillati</taxon>
        <taxon>Bacillota</taxon>
        <taxon>Clostridia</taxon>
        <taxon>Lachnospirales</taxon>
        <taxon>Lachnospiraceae</taxon>
    </lineage>
</organism>
<accession>A0A921I250</accession>
<evidence type="ECO:0000256" key="6">
    <source>
        <dbReference type="ARBA" id="ARBA00022989"/>
    </source>
</evidence>
<name>A0A921I250_9FIRM</name>
<dbReference type="GO" id="GO:0005886">
    <property type="term" value="C:plasma membrane"/>
    <property type="evidence" value="ECO:0007669"/>
    <property type="project" value="UniProtKB-SubCell"/>
</dbReference>
<dbReference type="PRINTS" id="PR01755">
    <property type="entry name" value="SECFTRNLCASE"/>
</dbReference>
<dbReference type="PANTHER" id="PTHR30081:SF1">
    <property type="entry name" value="PROTEIN TRANSLOCASE SUBUNIT SECD"/>
    <property type="match status" value="1"/>
</dbReference>
<keyword evidence="2 9" id="KW-0813">Transport</keyword>
<comment type="subcellular location">
    <subcellularLocation>
        <location evidence="1 9">Cell membrane</location>
        <topology evidence="1 9">Multi-pass membrane protein</topology>
    </subcellularLocation>
</comment>
<keyword evidence="4 9" id="KW-0812">Transmembrane</keyword>
<dbReference type="AlphaFoldDB" id="A0A921I250"/>
<dbReference type="InterPro" id="IPR005791">
    <property type="entry name" value="SecD"/>
</dbReference>
<evidence type="ECO:0000256" key="8">
    <source>
        <dbReference type="ARBA" id="ARBA00023136"/>
    </source>
</evidence>
<feature type="domain" description="SecDF P1 head subdomain" evidence="13">
    <location>
        <begin position="124"/>
        <end position="222"/>
    </location>
</feature>
<dbReference type="GO" id="GO:0043952">
    <property type="term" value="P:protein transport by the Sec complex"/>
    <property type="evidence" value="ECO:0007669"/>
    <property type="project" value="UniProtKB-UniRule"/>
</dbReference>
<evidence type="ECO:0000259" key="12">
    <source>
        <dbReference type="Pfam" id="PF21760"/>
    </source>
</evidence>
<feature type="transmembrane region" description="Helical" evidence="9">
    <location>
        <begin position="340"/>
        <end position="360"/>
    </location>
</feature>
<dbReference type="Pfam" id="PF21760">
    <property type="entry name" value="SecD_1st"/>
    <property type="match status" value="1"/>
</dbReference>
<dbReference type="InterPro" id="IPR048634">
    <property type="entry name" value="SecD_SecF_C"/>
</dbReference>
<feature type="transmembrane region" description="Helical" evidence="9">
    <location>
        <begin position="423"/>
        <end position="445"/>
    </location>
</feature>
<evidence type="ECO:0000256" key="5">
    <source>
        <dbReference type="ARBA" id="ARBA00022927"/>
    </source>
</evidence>
<keyword evidence="7 9" id="KW-0811">Translocation</keyword>
<keyword evidence="3 9" id="KW-1003">Cell membrane</keyword>
<dbReference type="NCBIfam" id="TIGR00966">
    <property type="entry name" value="transloc_SecF"/>
    <property type="match status" value="1"/>
</dbReference>
<reference evidence="14" key="1">
    <citation type="journal article" date="2021" name="PeerJ">
        <title>Extensive microbial diversity within the chicken gut microbiome revealed by metagenomics and culture.</title>
        <authorList>
            <person name="Gilroy R."/>
            <person name="Ravi A."/>
            <person name="Getino M."/>
            <person name="Pursley I."/>
            <person name="Horton D.L."/>
            <person name="Alikhan N.F."/>
            <person name="Baker D."/>
            <person name="Gharbi K."/>
            <person name="Hall N."/>
            <person name="Watson M."/>
            <person name="Adriaenssens E.M."/>
            <person name="Foster-Nyarko E."/>
            <person name="Jarju S."/>
            <person name="Secka A."/>
            <person name="Antonio M."/>
            <person name="Oren A."/>
            <person name="Chaudhuri R.R."/>
            <person name="La Ragione R."/>
            <person name="Hildebrand F."/>
            <person name="Pallen M.J."/>
        </authorList>
    </citation>
    <scope>NUCLEOTIDE SEQUENCE</scope>
    <source>
        <strain evidence="14">ChiSjej5B23-16112</strain>
    </source>
</reference>
<feature type="domain" description="Protein export membrane protein SecD/SecF C-terminal" evidence="11">
    <location>
        <begin position="522"/>
        <end position="708"/>
    </location>
</feature>
<dbReference type="EMBL" id="DYVY01000147">
    <property type="protein sequence ID" value="HJF94903.1"/>
    <property type="molecule type" value="Genomic_DNA"/>
</dbReference>
<dbReference type="InterPro" id="IPR054384">
    <property type="entry name" value="SecDF_P1_head"/>
</dbReference>
<dbReference type="Gene3D" id="3.30.1360.200">
    <property type="match status" value="1"/>
</dbReference>
<keyword evidence="8 9" id="KW-0472">Membrane</keyword>
<feature type="transmembrane region" description="Helical" evidence="9">
    <location>
        <begin position="551"/>
        <end position="568"/>
    </location>
</feature>
<dbReference type="GO" id="GO:0006605">
    <property type="term" value="P:protein targeting"/>
    <property type="evidence" value="ECO:0007669"/>
    <property type="project" value="UniProtKB-UniRule"/>
</dbReference>
<feature type="transmembrane region" description="Helical" evidence="9">
    <location>
        <begin position="656"/>
        <end position="674"/>
    </location>
</feature>
<evidence type="ECO:0000259" key="13">
    <source>
        <dbReference type="Pfam" id="PF22599"/>
    </source>
</evidence>
<sequence length="725" mass="77944">MNKKKGVLSLILTAALIILLAYTCIVGFGPTGTGAAKNIKLGLDLAGGVSITYQVKDENPTDEQMSDTIYKLQRRVEQYSTEATVYQEGDDRISIEIPGVTDANAILEELGQPGNLEFQTSDGETVLTGADVATASARSGQDDMGNTEYTVELDLTDEGAQKFADATEANVGNQIAIIYDGETISSPVVNEAITGGTAYITGDFTYEEAENLASTIRIGGLQLGLEELRSNVVGAQLGEQAVSTSVQAGAVGLALVFAFMCFVYLLPGLASSLALLIYTGIVLVILNAFNVTLTLPGIAGIILGIGMAVDANVIIFARVKEEMTKGKSVRNSLKAGFHKAMSAIIDGNVTTLIAAAVLWFRGSGTVKGFAQTLAIGIIVSMFTALVITRMIVYAFYAVGIRGEKLYYRPRKQREPINFVGKKAIFFAISLILIVAGFGVAGYNAARGNGAMNYSLEFQGGTSTNVTFNEDYSIEEIDDQIIPVVEEATGDRNVQAQKVAGSNQIIFKTTTLDLDTREALNQAMVDNFQADESLITFENISSTVSSEMRMDAIVAVITATVLMLLYIWFRFKDIRFATSAVLALLHDVLIVALFYAVARISVGNTFIACILTIFGYSINATIVIFDRIREELKLSPKNEALDSIVNRSITQTLTRSIYTSLTTFITIAVLFVMGVSSIREFALPLMVGVVCGAYSSVCITGSLWYVMKTKIGGKKKAAEKTGKKKK</sequence>
<comment type="similarity">
    <text evidence="10">Belongs to the SecD/SecF family. SecF subfamily.</text>
</comment>
<feature type="transmembrane region" description="Helical" evidence="9">
    <location>
        <begin position="603"/>
        <end position="624"/>
    </location>
</feature>
<protein>
    <recommendedName>
        <fullName evidence="9 10">Multifunctional fusion protein</fullName>
    </recommendedName>
    <domain>
        <recommendedName>
            <fullName evidence="9">Protein translocase subunit SecD</fullName>
        </recommendedName>
    </domain>
    <domain>
        <recommendedName>
            <fullName evidence="10">Protein-export membrane protein SecF</fullName>
        </recommendedName>
    </domain>
</protein>
<dbReference type="GO" id="GO:0015450">
    <property type="term" value="F:protein-transporting ATPase activity"/>
    <property type="evidence" value="ECO:0007669"/>
    <property type="project" value="InterPro"/>
</dbReference>
<dbReference type="Pfam" id="PF02355">
    <property type="entry name" value="SecD_SecF_C"/>
    <property type="match status" value="2"/>
</dbReference>
<evidence type="ECO:0000256" key="10">
    <source>
        <dbReference type="HAMAP-Rule" id="MF_01464"/>
    </source>
</evidence>
<feature type="transmembrane region" description="Helical" evidence="9">
    <location>
        <begin position="372"/>
        <end position="402"/>
    </location>
</feature>
<feature type="transmembrane region" description="Helical" evidence="9">
    <location>
        <begin position="680"/>
        <end position="705"/>
    </location>
</feature>
<dbReference type="Gene3D" id="1.20.1640.10">
    <property type="entry name" value="Multidrug efflux transporter AcrB transmembrane domain"/>
    <property type="match status" value="2"/>
</dbReference>
<evidence type="ECO:0000256" key="2">
    <source>
        <dbReference type="ARBA" id="ARBA00022448"/>
    </source>
</evidence>
<keyword evidence="5 9" id="KW-0653">Protein transport</keyword>
<comment type="caution">
    <text evidence="9">Lacks conserved residue(s) required for the propagation of feature annotation.</text>
</comment>
<feature type="transmembrane region" description="Helical" evidence="9">
    <location>
        <begin position="575"/>
        <end position="597"/>
    </location>
</feature>
<dbReference type="InterPro" id="IPR022646">
    <property type="entry name" value="SecD/SecF_CS"/>
</dbReference>
<comment type="function">
    <text evidence="9">Part of the Sec protein translocase complex. Interacts with the SecYEG preprotein conducting channel. SecDF uses the proton motive force (PMF) to complete protein translocation after the ATP-dependent function of SecA.</text>
</comment>
<dbReference type="Pfam" id="PF22599">
    <property type="entry name" value="SecDF_P1_head"/>
    <property type="match status" value="1"/>
</dbReference>
<evidence type="ECO:0000256" key="7">
    <source>
        <dbReference type="ARBA" id="ARBA00023010"/>
    </source>
</evidence>
<comment type="subunit">
    <text evidence="10">Forms a complex with SecD. Part of the essential Sec protein translocation apparatus which comprises SecA, SecYEG and auxiliary proteins SecDF. Other proteins may also be involved.</text>
</comment>
<dbReference type="InterPro" id="IPR005665">
    <property type="entry name" value="SecF_bac"/>
</dbReference>
<evidence type="ECO:0000256" key="4">
    <source>
        <dbReference type="ARBA" id="ARBA00022692"/>
    </source>
</evidence>
<reference evidence="14" key="2">
    <citation type="submission" date="2021-09" db="EMBL/GenBank/DDBJ databases">
        <authorList>
            <person name="Gilroy R."/>
        </authorList>
    </citation>
    <scope>NUCLEOTIDE SEQUENCE</scope>
    <source>
        <strain evidence="14">ChiSjej5B23-16112</strain>
    </source>
</reference>
<feature type="transmembrane region" description="Helical" evidence="9">
    <location>
        <begin position="246"/>
        <end position="266"/>
    </location>
</feature>
<dbReference type="InterPro" id="IPR022813">
    <property type="entry name" value="SecD/SecF_arch_bac"/>
</dbReference>
<evidence type="ECO:0000313" key="15">
    <source>
        <dbReference type="Proteomes" id="UP000769156"/>
    </source>
</evidence>
<evidence type="ECO:0000256" key="3">
    <source>
        <dbReference type="ARBA" id="ARBA00022475"/>
    </source>
</evidence>
<keyword evidence="6 9" id="KW-1133">Transmembrane helix</keyword>
<dbReference type="HAMAP" id="MF_01464_B">
    <property type="entry name" value="SecF_B"/>
    <property type="match status" value="1"/>
</dbReference>
<comment type="subunit">
    <text evidence="9">Forms a complex with SecF. Part of the essential Sec protein translocation apparatus which comprises SecA, SecYEG and auxiliary proteins SecDF. Other proteins may also be involved.</text>
</comment>